<organism evidence="3 4">
    <name type="scientific">Cylindrotheca closterium</name>
    <dbReference type="NCBI Taxonomy" id="2856"/>
    <lineage>
        <taxon>Eukaryota</taxon>
        <taxon>Sar</taxon>
        <taxon>Stramenopiles</taxon>
        <taxon>Ochrophyta</taxon>
        <taxon>Bacillariophyta</taxon>
        <taxon>Bacillariophyceae</taxon>
        <taxon>Bacillariophycidae</taxon>
        <taxon>Bacillariales</taxon>
        <taxon>Bacillariaceae</taxon>
        <taxon>Cylindrotheca</taxon>
    </lineage>
</organism>
<dbReference type="Proteomes" id="UP001295423">
    <property type="component" value="Unassembled WGS sequence"/>
</dbReference>
<feature type="compositionally biased region" description="Basic residues" evidence="1">
    <location>
        <begin position="297"/>
        <end position="314"/>
    </location>
</feature>
<feature type="region of interest" description="Disordered" evidence="1">
    <location>
        <begin position="1"/>
        <end position="371"/>
    </location>
</feature>
<dbReference type="EMBL" id="CAKOGP040001781">
    <property type="protein sequence ID" value="CAJ1951196.1"/>
    <property type="molecule type" value="Genomic_DNA"/>
</dbReference>
<feature type="compositionally biased region" description="Polar residues" evidence="1">
    <location>
        <begin position="1"/>
        <end position="18"/>
    </location>
</feature>
<feature type="compositionally biased region" description="Polar residues" evidence="1">
    <location>
        <begin position="738"/>
        <end position="767"/>
    </location>
</feature>
<keyword evidence="2" id="KW-0472">Membrane</keyword>
<reference evidence="3" key="1">
    <citation type="submission" date="2023-08" db="EMBL/GenBank/DDBJ databases">
        <authorList>
            <person name="Audoor S."/>
            <person name="Bilcke G."/>
        </authorList>
    </citation>
    <scope>NUCLEOTIDE SEQUENCE</scope>
</reference>
<sequence length="973" mass="104496">MSSAETSSLRTLVNNENQPVERNELTDEEGRATTGTSRVSPSHGSPCSRRSLNVRELKEGEGTTKNRPSSLSRLSSRSRTSSRRLSDPSVSPLSTHRRRRSSSKRMSYSGEIVEGDDEEEVRKRASSFSRVSSLLEGGDYQQRPSSLSRLGSPRRSSSRRLSSSNLSSRRAIMHEQKPTSLPRLVSPRSRLVPKQLSAPSLLSADGRNSSGRASYSGEGTEGIEERQLNRRPASVARMSSPRKRPSRRISGSERPASLSRLSSPDRSPSGRRSASSSSRMYSPTRSASWQESNLSHSTRKSSRSRSGSRGRARSQRSLSRSSARSQRSMERSERSSSRSRSRTKQDQRSRRVPKKKPEPHRSRHDSPQHSCRHLGLHFEDASDSDDSMASNSPYRTSRKVSNLKILDDEQWGLQTVYSDDDDGFSDLDEEKRIAATHEQAFSGINVGKDGKNIESTVVRKTKPPSCKRQILCIVLAVLLLVAIGAGAAIVLGRRSSPSLAAITDTPIASPSNSTPPKQLTTIPPITFSPSSSPTRPLLYSPPSPEDCLSMANGNDVAGQDELFGRNFTIALRVAMLDESEISVLESRLQASLQEYLIPKLAECPSESRRLRQRNLALNRYAIGGGTVGIQCMDNRSCTSKESSDVCYSCLMSLELLLKDNSIRYLDIIGKISTSMLKEDVVKSSGLDDLLGMLATVGVELGSPTDTPSLIPSKAPSMKPSNFPSAAPSTDPTAKPISGSPTKSPTKAPTKRPTLSPSNSPTRNPTKSPTRQPTGNPTPGPTLPPTKQPTPGPTPSPTPVPLTPSPTFVTLRDDPLRDDDDAVPTSAPTSGPTVDLTSAPTSTPTSAATEKDDPPILLDDIFLFDENPTDDGTDDPFGGGGGDDGTITDVDGQFGGGGDDGTINDGDGTINDGDDLFGGGGTDNGVITDGDDLFEGGGGDDVTITDDGGFENGDDGVGDGGNNNLIFDDYFFPF</sequence>
<feature type="region of interest" description="Disordered" evidence="1">
    <location>
        <begin position="700"/>
        <end position="961"/>
    </location>
</feature>
<keyword evidence="4" id="KW-1185">Reference proteome</keyword>
<feature type="compositionally biased region" description="Polar residues" evidence="1">
    <location>
        <begin position="506"/>
        <end position="518"/>
    </location>
</feature>
<feature type="compositionally biased region" description="Polar residues" evidence="1">
    <location>
        <begin position="825"/>
        <end position="835"/>
    </location>
</feature>
<feature type="compositionally biased region" description="Low complexity" evidence="1">
    <location>
        <begin position="315"/>
        <end position="326"/>
    </location>
</feature>
<feature type="compositionally biased region" description="Basic and acidic residues" evidence="1">
    <location>
        <begin position="53"/>
        <end position="64"/>
    </location>
</feature>
<comment type="caution">
    <text evidence="3">The sequence shown here is derived from an EMBL/GenBank/DDBJ whole genome shotgun (WGS) entry which is preliminary data.</text>
</comment>
<name>A0AAD2JHQ2_9STRA</name>
<feature type="compositionally biased region" description="Pro residues" evidence="1">
    <location>
        <begin position="775"/>
        <end position="803"/>
    </location>
</feature>
<feature type="compositionally biased region" description="Low complexity" evidence="1">
    <location>
        <begin position="69"/>
        <end position="79"/>
    </location>
</feature>
<protein>
    <submittedName>
        <fullName evidence="3">Uncharacterized protein</fullName>
    </submittedName>
</protein>
<accession>A0AAD2JHQ2</accession>
<feature type="compositionally biased region" description="Basic and acidic residues" evidence="1">
    <location>
        <begin position="343"/>
        <end position="367"/>
    </location>
</feature>
<evidence type="ECO:0000313" key="4">
    <source>
        <dbReference type="Proteomes" id="UP001295423"/>
    </source>
</evidence>
<evidence type="ECO:0000256" key="2">
    <source>
        <dbReference type="SAM" id="Phobius"/>
    </source>
</evidence>
<feature type="compositionally biased region" description="Basic and acidic residues" evidence="1">
    <location>
        <begin position="327"/>
        <end position="336"/>
    </location>
</feature>
<feature type="compositionally biased region" description="Basic and acidic residues" evidence="1">
    <location>
        <begin position="19"/>
        <end position="31"/>
    </location>
</feature>
<feature type="compositionally biased region" description="Low complexity" evidence="1">
    <location>
        <begin position="854"/>
        <end position="864"/>
    </location>
</feature>
<feature type="region of interest" description="Disordered" evidence="1">
    <location>
        <begin position="506"/>
        <end position="526"/>
    </location>
</feature>
<feature type="compositionally biased region" description="Low complexity" evidence="1">
    <location>
        <begin position="143"/>
        <end position="170"/>
    </location>
</feature>
<feature type="compositionally biased region" description="Low complexity" evidence="1">
    <location>
        <begin position="836"/>
        <end position="847"/>
    </location>
</feature>
<feature type="compositionally biased region" description="Acidic residues" evidence="1">
    <location>
        <begin position="947"/>
        <end position="956"/>
    </location>
</feature>
<keyword evidence="2" id="KW-0812">Transmembrane</keyword>
<proteinExistence type="predicted"/>
<keyword evidence="2" id="KW-1133">Transmembrane helix</keyword>
<evidence type="ECO:0000256" key="1">
    <source>
        <dbReference type="SAM" id="MobiDB-lite"/>
    </source>
</evidence>
<feature type="compositionally biased region" description="Low complexity" evidence="1">
    <location>
        <begin position="900"/>
        <end position="910"/>
    </location>
</feature>
<feature type="compositionally biased region" description="Polar residues" evidence="1">
    <location>
        <begin position="33"/>
        <end position="51"/>
    </location>
</feature>
<feature type="compositionally biased region" description="Polar residues" evidence="1">
    <location>
        <begin position="718"/>
        <end position="731"/>
    </location>
</feature>
<feature type="compositionally biased region" description="Low complexity" evidence="1">
    <location>
        <begin position="248"/>
        <end position="296"/>
    </location>
</feature>
<feature type="transmembrane region" description="Helical" evidence="2">
    <location>
        <begin position="470"/>
        <end position="491"/>
    </location>
</feature>
<gene>
    <name evidence="3" type="ORF">CYCCA115_LOCUS12953</name>
</gene>
<dbReference type="AlphaFoldDB" id="A0AAD2JHQ2"/>
<evidence type="ECO:0000313" key="3">
    <source>
        <dbReference type="EMBL" id="CAJ1951196.1"/>
    </source>
</evidence>